<reference evidence="1 2" key="1">
    <citation type="submission" date="2013-02" db="EMBL/GenBank/DDBJ databases">
        <title>The Genome Sequence of Acinetobacter sp. ANC 4105.</title>
        <authorList>
            <consortium name="The Broad Institute Genome Sequencing Platform"/>
            <consortium name="The Broad Institute Genome Sequencing Center for Infectious Disease"/>
            <person name="Cerqueira G."/>
            <person name="Feldgarden M."/>
            <person name="Courvalin P."/>
            <person name="Perichon B."/>
            <person name="Grillot-Courvalin C."/>
            <person name="Clermont D."/>
            <person name="Rocha E."/>
            <person name="Yoon E.-J."/>
            <person name="Nemec A."/>
            <person name="Walker B."/>
            <person name="Young S.K."/>
            <person name="Zeng Q."/>
            <person name="Gargeya S."/>
            <person name="Fitzgerald M."/>
            <person name="Haas B."/>
            <person name="Abouelleil A."/>
            <person name="Alvarado L."/>
            <person name="Arachchi H.M."/>
            <person name="Berlin A.M."/>
            <person name="Chapman S.B."/>
            <person name="Dewar J."/>
            <person name="Goldberg J."/>
            <person name="Griggs A."/>
            <person name="Gujja S."/>
            <person name="Hansen M."/>
            <person name="Howarth C."/>
            <person name="Imamovic A."/>
            <person name="Larimer J."/>
            <person name="McCowan C."/>
            <person name="Murphy C."/>
            <person name="Neiman D."/>
            <person name="Pearson M."/>
            <person name="Priest M."/>
            <person name="Roberts A."/>
            <person name="Saif S."/>
            <person name="Shea T."/>
            <person name="Sisk P."/>
            <person name="Sykes S."/>
            <person name="Wortman J."/>
            <person name="Nusbaum C."/>
            <person name="Birren B."/>
        </authorList>
    </citation>
    <scope>NUCLEOTIDE SEQUENCE [LARGE SCALE GENOMIC DNA]</scope>
    <source>
        <strain evidence="1 2">ANC 4105</strain>
    </source>
</reference>
<dbReference type="AlphaFoldDB" id="N9MFP2"/>
<accession>N9MFP2</accession>
<protein>
    <submittedName>
        <fullName evidence="1">Uncharacterized protein</fullName>
    </submittedName>
</protein>
<dbReference type="HOGENOM" id="CLU_3323434_0_0_6"/>
<proteinExistence type="predicted"/>
<name>N9MFP2_9GAMM</name>
<sequence>MLNTSDRLSLQKTETLQIHNHIEFTDDLPCKKDVGNFSC</sequence>
<gene>
    <name evidence="1" type="ORF">F904_01948</name>
</gene>
<keyword evidence="2" id="KW-1185">Reference proteome</keyword>
<dbReference type="eggNOG" id="ENOG5031S8I">
    <property type="taxonomic scope" value="Bacteria"/>
</dbReference>
<dbReference type="EMBL" id="APRL01000013">
    <property type="protein sequence ID" value="ENW92010.1"/>
    <property type="molecule type" value="Genomic_DNA"/>
</dbReference>
<evidence type="ECO:0000313" key="2">
    <source>
        <dbReference type="Proteomes" id="UP000013261"/>
    </source>
</evidence>
<organism evidence="1 2">
    <name type="scientific">Acinetobacter dispersus</name>
    <dbReference type="NCBI Taxonomy" id="70348"/>
    <lineage>
        <taxon>Bacteria</taxon>
        <taxon>Pseudomonadati</taxon>
        <taxon>Pseudomonadota</taxon>
        <taxon>Gammaproteobacteria</taxon>
        <taxon>Moraxellales</taxon>
        <taxon>Moraxellaceae</taxon>
        <taxon>Acinetobacter</taxon>
    </lineage>
</organism>
<evidence type="ECO:0000313" key="1">
    <source>
        <dbReference type="EMBL" id="ENW92010.1"/>
    </source>
</evidence>
<dbReference type="Proteomes" id="UP000013261">
    <property type="component" value="Unassembled WGS sequence"/>
</dbReference>
<comment type="caution">
    <text evidence="1">The sequence shown here is derived from an EMBL/GenBank/DDBJ whole genome shotgun (WGS) entry which is preliminary data.</text>
</comment>